<dbReference type="PANTHER" id="PTHR35842:SF1">
    <property type="entry name" value="SI:CH211-67E16.11"/>
    <property type="match status" value="1"/>
</dbReference>
<reference evidence="1" key="1">
    <citation type="journal article" date="2023" name="G3 (Bethesda)">
        <title>A reference genome for the long-term kleptoplast-retaining sea slug Elysia crispata morphotype clarki.</title>
        <authorList>
            <person name="Eastman K.E."/>
            <person name="Pendleton A.L."/>
            <person name="Shaikh M.A."/>
            <person name="Suttiyut T."/>
            <person name="Ogas R."/>
            <person name="Tomko P."/>
            <person name="Gavelis G."/>
            <person name="Widhalm J.R."/>
            <person name="Wisecaver J.H."/>
        </authorList>
    </citation>
    <scope>NUCLEOTIDE SEQUENCE</scope>
    <source>
        <strain evidence="1">ECLA1</strain>
    </source>
</reference>
<keyword evidence="2" id="KW-1185">Reference proteome</keyword>
<accession>A0AAE0ZZY7</accession>
<dbReference type="AlphaFoldDB" id="A0AAE0ZZY7"/>
<dbReference type="Proteomes" id="UP001283361">
    <property type="component" value="Unassembled WGS sequence"/>
</dbReference>
<feature type="non-terminal residue" evidence="1">
    <location>
        <position position="1"/>
    </location>
</feature>
<evidence type="ECO:0000313" key="1">
    <source>
        <dbReference type="EMBL" id="KAK3778570.1"/>
    </source>
</evidence>
<organism evidence="1 2">
    <name type="scientific">Elysia crispata</name>
    <name type="common">lettuce slug</name>
    <dbReference type="NCBI Taxonomy" id="231223"/>
    <lineage>
        <taxon>Eukaryota</taxon>
        <taxon>Metazoa</taxon>
        <taxon>Spiralia</taxon>
        <taxon>Lophotrochozoa</taxon>
        <taxon>Mollusca</taxon>
        <taxon>Gastropoda</taxon>
        <taxon>Heterobranchia</taxon>
        <taxon>Euthyneura</taxon>
        <taxon>Panpulmonata</taxon>
        <taxon>Sacoglossa</taxon>
        <taxon>Placobranchoidea</taxon>
        <taxon>Plakobranchidae</taxon>
        <taxon>Elysia</taxon>
    </lineage>
</organism>
<protein>
    <submittedName>
        <fullName evidence="1">Uncharacterized protein</fullName>
    </submittedName>
</protein>
<proteinExistence type="predicted"/>
<comment type="caution">
    <text evidence="1">The sequence shown here is derived from an EMBL/GenBank/DDBJ whole genome shotgun (WGS) entry which is preliminary data.</text>
</comment>
<name>A0AAE0ZZY7_9GAST</name>
<gene>
    <name evidence="1" type="ORF">RRG08_004553</name>
</gene>
<dbReference type="PANTHER" id="PTHR35842">
    <property type="entry name" value="SI:CH211-67E16.11"/>
    <property type="match status" value="1"/>
</dbReference>
<evidence type="ECO:0000313" key="2">
    <source>
        <dbReference type="Proteomes" id="UP001283361"/>
    </source>
</evidence>
<sequence length="426" mass="48319">IPDAGLANDDAHDAVLVLDPYPEASRGHVVLVFYIDAKTSRLQCHKRRGIYLGMDECMHLARRDRCHDVPTRKSKRRNFGLKCEINFLPTVYLDTEQTRVKRNHLKCLFGLPEYHACPTIWSLNHSSLALCDPLSHNSHHCVTTPDTIRTSCRLFEVCDQAVIVSGGWNTVTIGAEAEQRVVRMAQLLKKNGFKRRNIKIFHANGIGQVNTDEGEQPLRVYPSAMKLALRHHLQQLCGTVRCVDSLVLYLNSPTLHDGTMLLWDLDGNGLADEMERYSVEELMSDISNCSANFVQVLVDQSYGGEISHNVKHSRHHRNVIVMTSGRGREYSHAGEFTQFWTNMSDTRACTVQLHRASVKVLTQSHPTIANSGHVRRTLSGAPCEVKPPFTNRELRREFFGCQNLPTSVWLDDIFHRSRRPRGKSFS</sequence>
<dbReference type="EMBL" id="JAWDGP010002919">
    <property type="protein sequence ID" value="KAK3778570.1"/>
    <property type="molecule type" value="Genomic_DNA"/>
</dbReference>